<evidence type="ECO:0000256" key="6">
    <source>
        <dbReference type="ARBA" id="ARBA00023136"/>
    </source>
</evidence>
<evidence type="ECO:0000256" key="8">
    <source>
        <dbReference type="ARBA" id="ARBA00023180"/>
    </source>
</evidence>
<sequence length="307" mass="35281">MSTLQITGWSAGFGLAAFFIIVGNILTMVAFFSCKKLLHIRASFFLINLAIADLLVGAVTVPMYIVLLCYHLDNVTYQSIYTAVDIASGFASIFTLTAIGLERLYAFCRPLRHRTVFTDSKYLLIIGVVWILAFIVTILHLLFKFRVINYDVFFYVMMSSLSSCLFFMCVSFTGIWIMVRFYYSSQHRPSASDRKVARMLLIITLTFIVTWLPFHLLNIINFFCDLCFTHTLPHDILFFCKFLHYANSFLNPIIYSFQMPDFRIALGRLLCREPYSAEALPEGPRIDHEEIPLNNMGETEEQNISGF</sequence>
<comment type="subcellular location">
    <subcellularLocation>
        <location evidence="1">Cell membrane</location>
        <topology evidence="1">Multi-pass membrane protein</topology>
    </subcellularLocation>
</comment>
<dbReference type="PANTHER" id="PTHR24246">
    <property type="entry name" value="OLFACTORY RECEPTOR AND ADENOSINE RECEPTOR"/>
    <property type="match status" value="1"/>
</dbReference>
<evidence type="ECO:0000256" key="1">
    <source>
        <dbReference type="ARBA" id="ARBA00004651"/>
    </source>
</evidence>
<evidence type="ECO:0000256" key="7">
    <source>
        <dbReference type="ARBA" id="ARBA00023170"/>
    </source>
</evidence>
<evidence type="ECO:0000313" key="12">
    <source>
        <dbReference type="EMBL" id="CAH3175953.1"/>
    </source>
</evidence>
<keyword evidence="4 10" id="KW-1133">Transmembrane helix</keyword>
<feature type="transmembrane region" description="Helical" evidence="10">
    <location>
        <begin position="44"/>
        <end position="67"/>
    </location>
</feature>
<dbReference type="InterPro" id="IPR000276">
    <property type="entry name" value="GPCR_Rhodpsn"/>
</dbReference>
<accession>A0ABN8RCF7</accession>
<evidence type="ECO:0000256" key="4">
    <source>
        <dbReference type="ARBA" id="ARBA00022989"/>
    </source>
</evidence>
<dbReference type="Gene3D" id="1.20.1070.10">
    <property type="entry name" value="Rhodopsin 7-helix transmembrane proteins"/>
    <property type="match status" value="1"/>
</dbReference>
<feature type="transmembrane region" description="Helical" evidence="10">
    <location>
        <begin position="79"/>
        <end position="101"/>
    </location>
</feature>
<feature type="transmembrane region" description="Helical" evidence="10">
    <location>
        <begin position="200"/>
        <end position="223"/>
    </location>
</feature>
<keyword evidence="5" id="KW-0297">G-protein coupled receptor</keyword>
<dbReference type="PANTHER" id="PTHR24246:SF27">
    <property type="entry name" value="ADENOSINE RECEPTOR, ISOFORM A"/>
    <property type="match status" value="1"/>
</dbReference>
<dbReference type="Pfam" id="PF00001">
    <property type="entry name" value="7tm_1"/>
    <property type="match status" value="1"/>
</dbReference>
<keyword evidence="2" id="KW-1003">Cell membrane</keyword>
<protein>
    <recommendedName>
        <fullName evidence="11">G-protein coupled receptors family 1 profile domain-containing protein</fullName>
    </recommendedName>
</protein>
<dbReference type="EMBL" id="CALNXK010000206">
    <property type="protein sequence ID" value="CAH3175953.1"/>
    <property type="molecule type" value="Genomic_DNA"/>
</dbReference>
<feature type="domain" description="G-protein coupled receptors family 1 profile" evidence="11">
    <location>
        <begin position="23"/>
        <end position="255"/>
    </location>
</feature>
<evidence type="ECO:0000256" key="10">
    <source>
        <dbReference type="SAM" id="Phobius"/>
    </source>
</evidence>
<dbReference type="InterPro" id="IPR017452">
    <property type="entry name" value="GPCR_Rhodpsn_7TM"/>
</dbReference>
<dbReference type="SUPFAM" id="SSF81321">
    <property type="entry name" value="Family A G protein-coupled receptor-like"/>
    <property type="match status" value="1"/>
</dbReference>
<name>A0ABN8RCF7_9CNID</name>
<feature type="transmembrane region" description="Helical" evidence="10">
    <location>
        <begin position="6"/>
        <end position="32"/>
    </location>
</feature>
<evidence type="ECO:0000256" key="5">
    <source>
        <dbReference type="ARBA" id="ARBA00023040"/>
    </source>
</evidence>
<keyword evidence="7" id="KW-0675">Receptor</keyword>
<keyword evidence="9" id="KW-0807">Transducer</keyword>
<reference evidence="12 13" key="1">
    <citation type="submission" date="2022-05" db="EMBL/GenBank/DDBJ databases">
        <authorList>
            <consortium name="Genoscope - CEA"/>
            <person name="William W."/>
        </authorList>
    </citation>
    <scope>NUCLEOTIDE SEQUENCE [LARGE SCALE GENOMIC DNA]</scope>
</reference>
<keyword evidence="3 10" id="KW-0812">Transmembrane</keyword>
<feature type="transmembrane region" description="Helical" evidence="10">
    <location>
        <begin position="155"/>
        <end position="179"/>
    </location>
</feature>
<gene>
    <name evidence="12" type="ORF">PLOB_00017337</name>
</gene>
<dbReference type="PRINTS" id="PR00237">
    <property type="entry name" value="GPCRRHODOPSN"/>
</dbReference>
<dbReference type="Proteomes" id="UP001159405">
    <property type="component" value="Unassembled WGS sequence"/>
</dbReference>
<dbReference type="PROSITE" id="PS50262">
    <property type="entry name" value="G_PROTEIN_RECEP_F1_2"/>
    <property type="match status" value="1"/>
</dbReference>
<proteinExistence type="predicted"/>
<organism evidence="12 13">
    <name type="scientific">Porites lobata</name>
    <dbReference type="NCBI Taxonomy" id="104759"/>
    <lineage>
        <taxon>Eukaryota</taxon>
        <taxon>Metazoa</taxon>
        <taxon>Cnidaria</taxon>
        <taxon>Anthozoa</taxon>
        <taxon>Hexacorallia</taxon>
        <taxon>Scleractinia</taxon>
        <taxon>Fungiina</taxon>
        <taxon>Poritidae</taxon>
        <taxon>Porites</taxon>
    </lineage>
</organism>
<keyword evidence="6 10" id="KW-0472">Membrane</keyword>
<evidence type="ECO:0000259" key="11">
    <source>
        <dbReference type="PROSITE" id="PS50262"/>
    </source>
</evidence>
<feature type="transmembrane region" description="Helical" evidence="10">
    <location>
        <begin position="122"/>
        <end position="143"/>
    </location>
</feature>
<evidence type="ECO:0000256" key="9">
    <source>
        <dbReference type="ARBA" id="ARBA00023224"/>
    </source>
</evidence>
<keyword evidence="13" id="KW-1185">Reference proteome</keyword>
<comment type="caution">
    <text evidence="12">The sequence shown here is derived from an EMBL/GenBank/DDBJ whole genome shotgun (WGS) entry which is preliminary data.</text>
</comment>
<keyword evidence="8" id="KW-0325">Glycoprotein</keyword>
<evidence type="ECO:0000313" key="13">
    <source>
        <dbReference type="Proteomes" id="UP001159405"/>
    </source>
</evidence>
<evidence type="ECO:0000256" key="3">
    <source>
        <dbReference type="ARBA" id="ARBA00022692"/>
    </source>
</evidence>
<evidence type="ECO:0000256" key="2">
    <source>
        <dbReference type="ARBA" id="ARBA00022475"/>
    </source>
</evidence>